<dbReference type="PROSITE" id="PS50929">
    <property type="entry name" value="ABC_TM1F"/>
    <property type="match status" value="1"/>
</dbReference>
<name>A0A543I7D5_9ACTN</name>
<keyword evidence="5 7" id="KW-1133">Transmembrane helix</keyword>
<dbReference type="OrthoDB" id="9806127at2"/>
<keyword evidence="2 7" id="KW-0812">Transmembrane</keyword>
<dbReference type="Gene3D" id="1.20.1560.10">
    <property type="entry name" value="ABC transporter type 1, transmembrane domain"/>
    <property type="match status" value="1"/>
</dbReference>
<dbReference type="SMART" id="SM00382">
    <property type="entry name" value="AAA"/>
    <property type="match status" value="1"/>
</dbReference>
<evidence type="ECO:0000256" key="3">
    <source>
        <dbReference type="ARBA" id="ARBA00022741"/>
    </source>
</evidence>
<dbReference type="SUPFAM" id="SSF52540">
    <property type="entry name" value="P-loop containing nucleoside triphosphate hydrolases"/>
    <property type="match status" value="1"/>
</dbReference>
<evidence type="ECO:0000256" key="6">
    <source>
        <dbReference type="ARBA" id="ARBA00023136"/>
    </source>
</evidence>
<dbReference type="InterPro" id="IPR003593">
    <property type="entry name" value="AAA+_ATPase"/>
</dbReference>
<keyword evidence="11" id="KW-1185">Reference proteome</keyword>
<feature type="transmembrane region" description="Helical" evidence="7">
    <location>
        <begin position="153"/>
        <end position="172"/>
    </location>
</feature>
<dbReference type="PROSITE" id="PS50893">
    <property type="entry name" value="ABC_TRANSPORTER_2"/>
    <property type="match status" value="1"/>
</dbReference>
<evidence type="ECO:0000313" key="10">
    <source>
        <dbReference type="EMBL" id="TQM66513.1"/>
    </source>
</evidence>
<keyword evidence="6 7" id="KW-0472">Membrane</keyword>
<dbReference type="InterPro" id="IPR011527">
    <property type="entry name" value="ABC1_TM_dom"/>
</dbReference>
<keyword evidence="3" id="KW-0547">Nucleotide-binding</keyword>
<dbReference type="RefSeq" id="WP_141965613.1">
    <property type="nucleotide sequence ID" value="NZ_VFPO01000001.1"/>
</dbReference>
<evidence type="ECO:0000313" key="11">
    <source>
        <dbReference type="Proteomes" id="UP000316706"/>
    </source>
</evidence>
<dbReference type="SUPFAM" id="SSF90123">
    <property type="entry name" value="ABC transporter transmembrane region"/>
    <property type="match status" value="1"/>
</dbReference>
<feature type="transmembrane region" description="Helical" evidence="7">
    <location>
        <begin position="232"/>
        <end position="259"/>
    </location>
</feature>
<evidence type="ECO:0000256" key="2">
    <source>
        <dbReference type="ARBA" id="ARBA00022692"/>
    </source>
</evidence>
<dbReference type="Pfam" id="PF00005">
    <property type="entry name" value="ABC_tran"/>
    <property type="match status" value="1"/>
</dbReference>
<organism evidence="10 11">
    <name type="scientific">Actinomadura hallensis</name>
    <dbReference type="NCBI Taxonomy" id="337895"/>
    <lineage>
        <taxon>Bacteria</taxon>
        <taxon>Bacillati</taxon>
        <taxon>Actinomycetota</taxon>
        <taxon>Actinomycetes</taxon>
        <taxon>Streptosporangiales</taxon>
        <taxon>Thermomonosporaceae</taxon>
        <taxon>Actinomadura</taxon>
    </lineage>
</organism>
<dbReference type="Gene3D" id="3.40.50.300">
    <property type="entry name" value="P-loop containing nucleotide triphosphate hydrolases"/>
    <property type="match status" value="1"/>
</dbReference>
<dbReference type="EMBL" id="VFPO01000001">
    <property type="protein sequence ID" value="TQM66513.1"/>
    <property type="molecule type" value="Genomic_DNA"/>
</dbReference>
<dbReference type="InterPro" id="IPR003439">
    <property type="entry name" value="ABC_transporter-like_ATP-bd"/>
</dbReference>
<sequence>MSAPPHPLVRSSVPRTATAAAVLLAWTRAAALAVAFIAAGTAVDALVSGASPRPGIIVAAAGALLAAAASGLASVLAARAQTAAEAVLRQGVMDALFDGGVRTAPPSGALLALATDSVERAAHYRAAFLGPTLGAFTTPFLVLAIIAVALDPFIAGMLALPVLLVPVLIGVAQRASASSGADNRRERARLADRFLQSVQGLGTLVGAGAAGRAERDLAAQGERHRRTLMRVLAANQILILVMDAAVTLGVVLTGALLAADRVGDGALTAGQGLAVILCALLVISPIDLVGQFFYIGIGGRAAQRAISAHLHRRREPDAKPDEAAPVTGAPRIVLRDVTAGWTPDRPVLRDVSFTIEEGERVALTGPSGIGKSTVSALIQAHLKPASGSVVVAGRDTATTPPARVRRSLAVVEQRTHLFNGTIADNLRLADAALDEDGMWEALESAGLAAEVRAMPAGLDTVVGEHGLSLSGGQSQRLAIARAFVRDAPVLLLDEPTSQVDLAGEAAFLDRLDDLAEGRTVLMIAHRPAAVIAADRVIDLTPAGVR</sequence>
<comment type="caution">
    <text evidence="10">The sequence shown here is derived from an EMBL/GenBank/DDBJ whole genome shotgun (WGS) entry which is preliminary data.</text>
</comment>
<feature type="transmembrane region" description="Helical" evidence="7">
    <location>
        <begin position="126"/>
        <end position="147"/>
    </location>
</feature>
<evidence type="ECO:0000256" key="1">
    <source>
        <dbReference type="ARBA" id="ARBA00004651"/>
    </source>
</evidence>
<dbReference type="GO" id="GO:0140359">
    <property type="term" value="F:ABC-type transporter activity"/>
    <property type="evidence" value="ECO:0007669"/>
    <property type="project" value="InterPro"/>
</dbReference>
<feature type="domain" description="ABC transporter" evidence="8">
    <location>
        <begin position="332"/>
        <end position="545"/>
    </location>
</feature>
<dbReference type="GO" id="GO:0016887">
    <property type="term" value="F:ATP hydrolysis activity"/>
    <property type="evidence" value="ECO:0007669"/>
    <property type="project" value="InterPro"/>
</dbReference>
<evidence type="ECO:0000259" key="8">
    <source>
        <dbReference type="PROSITE" id="PS50893"/>
    </source>
</evidence>
<dbReference type="PROSITE" id="PS00211">
    <property type="entry name" value="ABC_TRANSPORTER_1"/>
    <property type="match status" value="1"/>
</dbReference>
<dbReference type="InterPro" id="IPR017871">
    <property type="entry name" value="ABC_transporter-like_CS"/>
</dbReference>
<evidence type="ECO:0000256" key="4">
    <source>
        <dbReference type="ARBA" id="ARBA00022840"/>
    </source>
</evidence>
<dbReference type="PANTHER" id="PTHR24221:SF590">
    <property type="entry name" value="COMPONENT LINKED WITH THE ASSEMBLY OF CYTOCHROME' TRANSPORT TRANSMEMBRANE ATP-BINDING PROTEIN ABC TRANSPORTER CYDD-RELATED"/>
    <property type="match status" value="1"/>
</dbReference>
<dbReference type="InterPro" id="IPR036640">
    <property type="entry name" value="ABC1_TM_sf"/>
</dbReference>
<dbReference type="AlphaFoldDB" id="A0A543I7D5"/>
<dbReference type="PANTHER" id="PTHR24221">
    <property type="entry name" value="ATP-BINDING CASSETTE SUB-FAMILY B"/>
    <property type="match status" value="1"/>
</dbReference>
<accession>A0A543I7D5</accession>
<feature type="domain" description="ABC transmembrane type-1" evidence="9">
    <location>
        <begin position="19"/>
        <end position="298"/>
    </location>
</feature>
<evidence type="ECO:0000259" key="9">
    <source>
        <dbReference type="PROSITE" id="PS50929"/>
    </source>
</evidence>
<gene>
    <name evidence="10" type="ORF">FHX41_0091</name>
</gene>
<evidence type="ECO:0000256" key="7">
    <source>
        <dbReference type="SAM" id="Phobius"/>
    </source>
</evidence>
<feature type="transmembrane region" description="Helical" evidence="7">
    <location>
        <begin position="55"/>
        <end position="78"/>
    </location>
</feature>
<dbReference type="GO" id="GO:0005886">
    <property type="term" value="C:plasma membrane"/>
    <property type="evidence" value="ECO:0007669"/>
    <property type="project" value="UniProtKB-SubCell"/>
</dbReference>
<evidence type="ECO:0000256" key="5">
    <source>
        <dbReference type="ARBA" id="ARBA00022989"/>
    </source>
</evidence>
<comment type="subcellular location">
    <subcellularLocation>
        <location evidence="1">Cell membrane</location>
        <topology evidence="1">Multi-pass membrane protein</topology>
    </subcellularLocation>
</comment>
<reference evidence="10 11" key="1">
    <citation type="submission" date="2019-06" db="EMBL/GenBank/DDBJ databases">
        <title>Sequencing the genomes of 1000 actinobacteria strains.</title>
        <authorList>
            <person name="Klenk H.-P."/>
        </authorList>
    </citation>
    <scope>NUCLEOTIDE SEQUENCE [LARGE SCALE GENOMIC DNA]</scope>
    <source>
        <strain evidence="10 11">DSM 45043</strain>
    </source>
</reference>
<dbReference type="InterPro" id="IPR039421">
    <property type="entry name" value="Type_1_exporter"/>
</dbReference>
<proteinExistence type="predicted"/>
<protein>
    <submittedName>
        <fullName evidence="10">ABC-type multidrug transport system fused ATPase/permease subunit</fullName>
    </submittedName>
</protein>
<dbReference type="InterPro" id="IPR027417">
    <property type="entry name" value="P-loop_NTPase"/>
</dbReference>
<dbReference type="Proteomes" id="UP000316706">
    <property type="component" value="Unassembled WGS sequence"/>
</dbReference>
<dbReference type="GO" id="GO:0005524">
    <property type="term" value="F:ATP binding"/>
    <property type="evidence" value="ECO:0007669"/>
    <property type="project" value="UniProtKB-KW"/>
</dbReference>
<feature type="transmembrane region" description="Helical" evidence="7">
    <location>
        <begin position="271"/>
        <end position="295"/>
    </location>
</feature>
<keyword evidence="4" id="KW-0067">ATP-binding</keyword>